<dbReference type="GO" id="GO:0038023">
    <property type="term" value="F:signaling receptor activity"/>
    <property type="evidence" value="ECO:0007669"/>
    <property type="project" value="TreeGrafter"/>
</dbReference>
<dbReference type="InterPro" id="IPR050633">
    <property type="entry name" value="Neuropilin_MCO_CoagFactor"/>
</dbReference>
<dbReference type="Proteomes" id="UP000014760">
    <property type="component" value="Unassembled WGS sequence"/>
</dbReference>
<dbReference type="SUPFAM" id="SSF49785">
    <property type="entry name" value="Galactose-binding domain-like"/>
    <property type="match status" value="1"/>
</dbReference>
<dbReference type="EMBL" id="AMQN01002964">
    <property type="status" value="NOT_ANNOTATED_CDS"/>
    <property type="molecule type" value="Genomic_DNA"/>
</dbReference>
<reference evidence="8 10" key="2">
    <citation type="journal article" date="2013" name="Nature">
        <title>Insights into bilaterian evolution from three spiralian genomes.</title>
        <authorList>
            <person name="Simakov O."/>
            <person name="Marletaz F."/>
            <person name="Cho S.J."/>
            <person name="Edsinger-Gonzales E."/>
            <person name="Havlak P."/>
            <person name="Hellsten U."/>
            <person name="Kuo D.H."/>
            <person name="Larsson T."/>
            <person name="Lv J."/>
            <person name="Arendt D."/>
            <person name="Savage R."/>
            <person name="Osoegawa K."/>
            <person name="de Jong P."/>
            <person name="Grimwood J."/>
            <person name="Chapman J.A."/>
            <person name="Shapiro H."/>
            <person name="Aerts A."/>
            <person name="Otillar R.P."/>
            <person name="Terry A.Y."/>
            <person name="Boore J.L."/>
            <person name="Grigoriev I.V."/>
            <person name="Lindberg D.R."/>
            <person name="Seaver E.C."/>
            <person name="Weisblat D.A."/>
            <person name="Putnam N.H."/>
            <person name="Rokhsar D.S."/>
        </authorList>
    </citation>
    <scope>NUCLEOTIDE SEQUENCE</scope>
    <source>
        <strain evidence="8 10">I ESC-2004</strain>
    </source>
</reference>
<dbReference type="InterPro" id="IPR008979">
    <property type="entry name" value="Galactose-bd-like_sf"/>
</dbReference>
<dbReference type="InterPro" id="IPR000421">
    <property type="entry name" value="FA58C"/>
</dbReference>
<dbReference type="PANTHER" id="PTHR46806:SF5">
    <property type="entry name" value="F5_8 TYPE C DOMAIN-CONTAINING PROTEIN"/>
    <property type="match status" value="1"/>
</dbReference>
<dbReference type="OrthoDB" id="10028859at2759"/>
<evidence type="ECO:0000256" key="1">
    <source>
        <dbReference type="ARBA" id="ARBA00004184"/>
    </source>
</evidence>
<evidence type="ECO:0000256" key="6">
    <source>
        <dbReference type="ARBA" id="ARBA00023157"/>
    </source>
</evidence>
<evidence type="ECO:0000256" key="2">
    <source>
        <dbReference type="ARBA" id="ARBA00004613"/>
    </source>
</evidence>
<protein>
    <recommendedName>
        <fullName evidence="7">F5/8 type C domain-containing protein</fullName>
    </recommendedName>
</protein>
<keyword evidence="5" id="KW-0472">Membrane</keyword>
<keyword evidence="3" id="KW-0964">Secreted</keyword>
<dbReference type="GO" id="GO:0012505">
    <property type="term" value="C:endomembrane system"/>
    <property type="evidence" value="ECO:0007669"/>
    <property type="project" value="UniProtKB-SubCell"/>
</dbReference>
<dbReference type="PANTHER" id="PTHR46806">
    <property type="entry name" value="F5/8 TYPE C DOMAIN-CONTAINING PROTEIN"/>
    <property type="match status" value="1"/>
</dbReference>
<comment type="subcellular location">
    <subcellularLocation>
        <location evidence="1">Endomembrane system</location>
        <topology evidence="1">Peripheral membrane protein</topology>
    </subcellularLocation>
    <subcellularLocation>
        <location evidence="2">Secreted</location>
    </subcellularLocation>
</comment>
<dbReference type="AlphaFoldDB" id="R7TJ88"/>
<dbReference type="GO" id="GO:0005576">
    <property type="term" value="C:extracellular region"/>
    <property type="evidence" value="ECO:0007669"/>
    <property type="project" value="UniProtKB-SubCell"/>
</dbReference>
<sequence length="124" mass="14200">WSPRQNDAASWIQIDLKKDREIGGVVTWGRGNNQFNQFVTSYRIDYRSDESNAWTDYADAKGNTVRTLIGNQSRREATLNSFPGGIVARYVRFHPGTYHGGPVLRWELLGCRHTKRASQHLPHT</sequence>
<evidence type="ECO:0000256" key="3">
    <source>
        <dbReference type="ARBA" id="ARBA00022525"/>
    </source>
</evidence>
<dbReference type="EMBL" id="KB310616">
    <property type="protein sequence ID" value="ELT91170.1"/>
    <property type="molecule type" value="Genomic_DNA"/>
</dbReference>
<dbReference type="STRING" id="283909.R7TJ88"/>
<dbReference type="Gene3D" id="2.60.120.260">
    <property type="entry name" value="Galactose-binding domain-like"/>
    <property type="match status" value="1"/>
</dbReference>
<dbReference type="Pfam" id="PF00754">
    <property type="entry name" value="F5_F8_type_C"/>
    <property type="match status" value="1"/>
</dbReference>
<evidence type="ECO:0000313" key="9">
    <source>
        <dbReference type="EnsemblMetazoa" id="CapteP128437"/>
    </source>
</evidence>
<dbReference type="PROSITE" id="PS50022">
    <property type="entry name" value="FA58C_3"/>
    <property type="match status" value="1"/>
</dbReference>
<name>R7TJ88_CAPTE</name>
<evidence type="ECO:0000256" key="4">
    <source>
        <dbReference type="ARBA" id="ARBA00022889"/>
    </source>
</evidence>
<feature type="domain" description="F5/8 type C" evidence="7">
    <location>
        <begin position="1"/>
        <end position="111"/>
    </location>
</feature>
<dbReference type="CDD" id="cd00057">
    <property type="entry name" value="FA58C"/>
    <property type="match status" value="1"/>
</dbReference>
<dbReference type="OMA" id="CNAGARD"/>
<reference evidence="10" key="1">
    <citation type="submission" date="2012-12" db="EMBL/GenBank/DDBJ databases">
        <authorList>
            <person name="Hellsten U."/>
            <person name="Grimwood J."/>
            <person name="Chapman J.A."/>
            <person name="Shapiro H."/>
            <person name="Aerts A."/>
            <person name="Otillar R.P."/>
            <person name="Terry A.Y."/>
            <person name="Boore J.L."/>
            <person name="Simakov O."/>
            <person name="Marletaz F."/>
            <person name="Cho S.-J."/>
            <person name="Edsinger-Gonzales E."/>
            <person name="Havlak P."/>
            <person name="Kuo D.-H."/>
            <person name="Larsson T."/>
            <person name="Lv J."/>
            <person name="Arendt D."/>
            <person name="Savage R."/>
            <person name="Osoegawa K."/>
            <person name="de Jong P."/>
            <person name="Lindberg D.R."/>
            <person name="Seaver E.C."/>
            <person name="Weisblat D.A."/>
            <person name="Putnam N.H."/>
            <person name="Grigoriev I.V."/>
            <person name="Rokhsar D.S."/>
        </authorList>
    </citation>
    <scope>NUCLEOTIDE SEQUENCE</scope>
    <source>
        <strain evidence="10">I ESC-2004</strain>
    </source>
</reference>
<gene>
    <name evidence="8" type="ORF">CAPTEDRAFT_128437</name>
</gene>
<dbReference type="GO" id="GO:0005886">
    <property type="term" value="C:plasma membrane"/>
    <property type="evidence" value="ECO:0007669"/>
    <property type="project" value="TreeGrafter"/>
</dbReference>
<dbReference type="EnsemblMetazoa" id="CapteT128437">
    <property type="protein sequence ID" value="CapteP128437"/>
    <property type="gene ID" value="CapteG128437"/>
</dbReference>
<dbReference type="HOGENOM" id="CLU_030066_5_1_1"/>
<accession>R7TJ88</accession>
<proteinExistence type="predicted"/>
<reference evidence="9" key="3">
    <citation type="submission" date="2015-06" db="UniProtKB">
        <authorList>
            <consortium name="EnsemblMetazoa"/>
        </authorList>
    </citation>
    <scope>IDENTIFICATION</scope>
</reference>
<keyword evidence="4" id="KW-0130">Cell adhesion</keyword>
<evidence type="ECO:0000313" key="10">
    <source>
        <dbReference type="Proteomes" id="UP000014760"/>
    </source>
</evidence>
<evidence type="ECO:0000259" key="7">
    <source>
        <dbReference type="PROSITE" id="PS50022"/>
    </source>
</evidence>
<evidence type="ECO:0000313" key="8">
    <source>
        <dbReference type="EMBL" id="ELT91170.1"/>
    </source>
</evidence>
<keyword evidence="6" id="KW-1015">Disulfide bond</keyword>
<evidence type="ECO:0000256" key="5">
    <source>
        <dbReference type="ARBA" id="ARBA00023136"/>
    </source>
</evidence>
<keyword evidence="10" id="KW-1185">Reference proteome</keyword>
<dbReference type="GO" id="GO:0007155">
    <property type="term" value="P:cell adhesion"/>
    <property type="evidence" value="ECO:0007669"/>
    <property type="project" value="UniProtKB-KW"/>
</dbReference>
<dbReference type="PROSITE" id="PS01286">
    <property type="entry name" value="FA58C_2"/>
    <property type="match status" value="1"/>
</dbReference>
<feature type="non-terminal residue" evidence="8">
    <location>
        <position position="1"/>
    </location>
</feature>
<organism evidence="8">
    <name type="scientific">Capitella teleta</name>
    <name type="common">Polychaete worm</name>
    <dbReference type="NCBI Taxonomy" id="283909"/>
    <lineage>
        <taxon>Eukaryota</taxon>
        <taxon>Metazoa</taxon>
        <taxon>Spiralia</taxon>
        <taxon>Lophotrochozoa</taxon>
        <taxon>Annelida</taxon>
        <taxon>Polychaeta</taxon>
        <taxon>Sedentaria</taxon>
        <taxon>Scolecida</taxon>
        <taxon>Capitellidae</taxon>
        <taxon>Capitella</taxon>
    </lineage>
</organism>